<keyword evidence="3 8" id="KW-0004">4Fe-4S</keyword>
<evidence type="ECO:0000256" key="4">
    <source>
        <dbReference type="ARBA" id="ARBA00022723"/>
    </source>
</evidence>
<evidence type="ECO:0000259" key="9">
    <source>
        <dbReference type="PROSITE" id="PS51379"/>
    </source>
</evidence>
<keyword evidence="7 8" id="KW-0411">Iron-sulfur</keyword>
<dbReference type="InterPro" id="IPR017896">
    <property type="entry name" value="4Fe4S_Fe-S-bd"/>
</dbReference>
<dbReference type="InterPro" id="IPR000813">
    <property type="entry name" value="7Fe_ferredoxin"/>
</dbReference>
<gene>
    <name evidence="10" type="ORF">J0M35_12360</name>
</gene>
<evidence type="ECO:0000256" key="8">
    <source>
        <dbReference type="RuleBase" id="RU365098"/>
    </source>
</evidence>
<comment type="caution">
    <text evidence="10">The sequence shown here is derived from an EMBL/GenBank/DDBJ whole genome shotgun (WGS) entry which is preliminary data.</text>
</comment>
<dbReference type="SUPFAM" id="SSF54862">
    <property type="entry name" value="4Fe-4S ferredoxins"/>
    <property type="match status" value="1"/>
</dbReference>
<feature type="domain" description="4Fe-4S ferredoxin-type" evidence="9">
    <location>
        <begin position="1"/>
        <end position="30"/>
    </location>
</feature>
<dbReference type="AlphaFoldDB" id="A0A8J7PDG5"/>
<protein>
    <recommendedName>
        <fullName evidence="8">Ferredoxin</fullName>
    </recommendedName>
</protein>
<dbReference type="PRINTS" id="PR00354">
    <property type="entry name" value="7FE8SFRDOXIN"/>
</dbReference>
<evidence type="ECO:0000256" key="7">
    <source>
        <dbReference type="ARBA" id="ARBA00023014"/>
    </source>
</evidence>
<keyword evidence="4 8" id="KW-0479">Metal-binding</keyword>
<dbReference type="Gene3D" id="3.30.70.20">
    <property type="match status" value="1"/>
</dbReference>
<feature type="domain" description="4Fe-4S ferredoxin-type" evidence="9">
    <location>
        <begin position="38"/>
        <end position="70"/>
    </location>
</feature>
<dbReference type="PROSITE" id="PS00198">
    <property type="entry name" value="4FE4S_FER_1"/>
    <property type="match status" value="1"/>
</dbReference>
<name>A0A8J7PDG5_9BACT</name>
<keyword evidence="5 8" id="KW-0249">Electron transport</keyword>
<evidence type="ECO:0000256" key="2">
    <source>
        <dbReference type="ARBA" id="ARBA00022448"/>
    </source>
</evidence>
<dbReference type="InterPro" id="IPR017900">
    <property type="entry name" value="4Fe4S_Fe_S_CS"/>
</dbReference>
<accession>A0A8J7PDG5</accession>
<comment type="cofactor">
    <cofactor evidence="1 8">
        <name>[4Fe-4S] cluster</name>
        <dbReference type="ChEBI" id="CHEBI:49883"/>
    </cofactor>
</comment>
<evidence type="ECO:0000256" key="5">
    <source>
        <dbReference type="ARBA" id="ARBA00022982"/>
    </source>
</evidence>
<sequence>MAYTIVADICEGIADCIPVCPVECIHWAEGKTNTKGTKYTYIDDSTCIDCGACLSVCPIEGAILDEWKPELQKP</sequence>
<evidence type="ECO:0000313" key="11">
    <source>
        <dbReference type="Proteomes" id="UP000664277"/>
    </source>
</evidence>
<comment type="function">
    <text evidence="8">Ferredoxins are iron-sulfur proteins that transfer electrons in a wide variety of metabolic reactions.</text>
</comment>
<keyword evidence="2 8" id="KW-0813">Transport</keyword>
<dbReference type="PROSITE" id="PS51379">
    <property type="entry name" value="4FE4S_FER_2"/>
    <property type="match status" value="2"/>
</dbReference>
<evidence type="ECO:0000256" key="6">
    <source>
        <dbReference type="ARBA" id="ARBA00023004"/>
    </source>
</evidence>
<evidence type="ECO:0000313" key="10">
    <source>
        <dbReference type="EMBL" id="MBN8661151.1"/>
    </source>
</evidence>
<dbReference type="EMBL" id="JAFLCK010000017">
    <property type="protein sequence ID" value="MBN8661151.1"/>
    <property type="molecule type" value="Genomic_DNA"/>
</dbReference>
<proteinExistence type="predicted"/>
<evidence type="ECO:0000256" key="1">
    <source>
        <dbReference type="ARBA" id="ARBA00001966"/>
    </source>
</evidence>
<dbReference type="GO" id="GO:0046872">
    <property type="term" value="F:metal ion binding"/>
    <property type="evidence" value="ECO:0007669"/>
    <property type="project" value="UniProtKB-UniRule"/>
</dbReference>
<keyword evidence="6 8" id="KW-0408">Iron</keyword>
<dbReference type="Proteomes" id="UP000664277">
    <property type="component" value="Unassembled WGS sequence"/>
</dbReference>
<dbReference type="Pfam" id="PF12838">
    <property type="entry name" value="Fer4_7"/>
    <property type="match status" value="1"/>
</dbReference>
<organism evidence="10 11">
    <name type="scientific">Candidatus Obscuribacter phosphatis</name>
    <dbReference type="NCBI Taxonomy" id="1906157"/>
    <lineage>
        <taxon>Bacteria</taxon>
        <taxon>Bacillati</taxon>
        <taxon>Candidatus Melainabacteria</taxon>
        <taxon>Candidatus Obscuribacterales</taxon>
        <taxon>Candidatus Obscuribacteraceae</taxon>
        <taxon>Candidatus Obscuribacter</taxon>
    </lineage>
</organism>
<reference evidence="10" key="1">
    <citation type="submission" date="2021-02" db="EMBL/GenBank/DDBJ databases">
        <title>Genome-Resolved Metagenomics of a Microbial Community Performing Photosynthetic Biological Nutrient Removal.</title>
        <authorList>
            <person name="Mcdaniel E.A."/>
        </authorList>
    </citation>
    <scope>NUCLEOTIDE SEQUENCE</scope>
    <source>
        <strain evidence="10">UWPOB_OBS1</strain>
    </source>
</reference>
<evidence type="ECO:0000256" key="3">
    <source>
        <dbReference type="ARBA" id="ARBA00022485"/>
    </source>
</evidence>
<dbReference type="GO" id="GO:0009055">
    <property type="term" value="F:electron transfer activity"/>
    <property type="evidence" value="ECO:0007669"/>
    <property type="project" value="UniProtKB-UniRule"/>
</dbReference>
<dbReference type="GO" id="GO:0051539">
    <property type="term" value="F:4 iron, 4 sulfur cluster binding"/>
    <property type="evidence" value="ECO:0007669"/>
    <property type="project" value="UniProtKB-UniRule"/>
</dbReference>